<comment type="caution">
    <text evidence="14">The sequence shown here is derived from an EMBL/GenBank/DDBJ whole genome shotgun (WGS) entry which is preliminary data.</text>
</comment>
<evidence type="ECO:0000256" key="5">
    <source>
        <dbReference type="ARBA" id="ARBA00022884"/>
    </source>
</evidence>
<dbReference type="GO" id="GO:0003735">
    <property type="term" value="F:structural constituent of ribosome"/>
    <property type="evidence" value="ECO:0007669"/>
    <property type="project" value="InterPro"/>
</dbReference>
<dbReference type="InterPro" id="IPR036394">
    <property type="entry name" value="Ribosomal_uL22_sf"/>
</dbReference>
<keyword evidence="4 10" id="KW-0699">rRNA-binding</keyword>
<dbReference type="GO" id="GO:0006412">
    <property type="term" value="P:translation"/>
    <property type="evidence" value="ECO:0007669"/>
    <property type="project" value="UniProtKB-UniRule"/>
</dbReference>
<evidence type="ECO:0000256" key="9">
    <source>
        <dbReference type="ARBA" id="ARBA00035207"/>
    </source>
</evidence>
<dbReference type="SUPFAM" id="SSF54843">
    <property type="entry name" value="Ribosomal protein L22"/>
    <property type="match status" value="1"/>
</dbReference>
<dbReference type="InterPro" id="IPR018260">
    <property type="entry name" value="Ribosomal_uL22_CS"/>
</dbReference>
<evidence type="ECO:0000256" key="2">
    <source>
        <dbReference type="ARBA" id="ARBA00009451"/>
    </source>
</evidence>
<proteinExistence type="inferred from homology"/>
<dbReference type="PROSITE" id="PS00464">
    <property type="entry name" value="RIBOSOMAL_L22"/>
    <property type="match status" value="1"/>
</dbReference>
<protein>
    <recommendedName>
        <fullName evidence="9 10">Large ribosomal subunit protein uL22</fullName>
    </recommendedName>
</protein>
<comment type="subunit">
    <text evidence="3 10 12">Part of the 50S ribosomal subunit.</text>
</comment>
<evidence type="ECO:0000256" key="10">
    <source>
        <dbReference type="HAMAP-Rule" id="MF_01331"/>
    </source>
</evidence>
<dbReference type="GO" id="GO:0019843">
    <property type="term" value="F:rRNA binding"/>
    <property type="evidence" value="ECO:0007669"/>
    <property type="project" value="UniProtKB-UniRule"/>
</dbReference>
<comment type="function">
    <text evidence="1 10">The globular domain of the protein is located near the polypeptide exit tunnel on the outside of the subunit, while an extended beta-hairpin is found that lines the wall of the exit tunnel in the center of the 70S ribosome.</text>
</comment>
<evidence type="ECO:0000256" key="4">
    <source>
        <dbReference type="ARBA" id="ARBA00022730"/>
    </source>
</evidence>
<dbReference type="EMBL" id="JACRKR010000126">
    <property type="protein sequence ID" value="MBI5078883.1"/>
    <property type="molecule type" value="Genomic_DNA"/>
</dbReference>
<dbReference type="CDD" id="cd00336">
    <property type="entry name" value="Ribosomal_L22"/>
    <property type="match status" value="1"/>
</dbReference>
<evidence type="ECO:0000256" key="8">
    <source>
        <dbReference type="ARBA" id="ARBA00025084"/>
    </source>
</evidence>
<keyword evidence="6 10" id="KW-0689">Ribosomal protein</keyword>
<gene>
    <name evidence="10 14" type="primary">rplV</name>
    <name evidence="14" type="ORF">HZB08_02555</name>
</gene>
<keyword evidence="7 10" id="KW-0687">Ribonucleoprotein</keyword>
<dbReference type="AlphaFoldDB" id="A0A9D6UMW4"/>
<evidence type="ECO:0000256" key="12">
    <source>
        <dbReference type="RuleBase" id="RU004006"/>
    </source>
</evidence>
<evidence type="ECO:0000313" key="15">
    <source>
        <dbReference type="Proteomes" id="UP000808761"/>
    </source>
</evidence>
<dbReference type="HAMAP" id="MF_01331_B">
    <property type="entry name" value="Ribosomal_uL22_B"/>
    <property type="match status" value="1"/>
</dbReference>
<evidence type="ECO:0000256" key="1">
    <source>
        <dbReference type="ARBA" id="ARBA00003478"/>
    </source>
</evidence>
<comment type="similarity">
    <text evidence="2 10 11">Belongs to the universal ribosomal protein uL22 family.</text>
</comment>
<dbReference type="Pfam" id="PF00237">
    <property type="entry name" value="Ribosomal_L22"/>
    <property type="match status" value="1"/>
</dbReference>
<sequence length="113" mass="12870">MTKITAKAKWVRSSPRKIQRVMELVRGKPALEALMILKFLPQKGARILEKVLKSALANAKNNYKMNDSDLVIREVFVNKGIIMKRWQPRARGRAFPIKKRSSHVTVSLSAGEE</sequence>
<comment type="function">
    <text evidence="10 13">This protein binds specifically to 23S rRNA; its binding is stimulated by other ribosomal proteins, e.g., L4, L17, and L20. It is important during the early stages of 50S assembly. It makes multiple contacts with different domains of the 23S rRNA in the assembled 50S subunit and ribosome.</text>
</comment>
<dbReference type="InterPro" id="IPR001063">
    <property type="entry name" value="Ribosomal_uL22"/>
</dbReference>
<evidence type="ECO:0000256" key="11">
    <source>
        <dbReference type="RuleBase" id="RU004005"/>
    </source>
</evidence>
<evidence type="ECO:0000313" key="14">
    <source>
        <dbReference type="EMBL" id="MBI5078883.1"/>
    </source>
</evidence>
<dbReference type="InterPro" id="IPR005727">
    <property type="entry name" value="Ribosomal_uL22_bac/chlpt-type"/>
</dbReference>
<dbReference type="GO" id="GO:0022625">
    <property type="term" value="C:cytosolic large ribosomal subunit"/>
    <property type="evidence" value="ECO:0007669"/>
    <property type="project" value="TreeGrafter"/>
</dbReference>
<dbReference type="PANTHER" id="PTHR13501">
    <property type="entry name" value="CHLOROPLAST 50S RIBOSOMAL PROTEIN L22-RELATED"/>
    <property type="match status" value="1"/>
</dbReference>
<reference evidence="14" key="1">
    <citation type="submission" date="2020-07" db="EMBL/GenBank/DDBJ databases">
        <title>Huge and variable diversity of episymbiotic CPR bacteria and DPANN archaea in groundwater ecosystems.</title>
        <authorList>
            <person name="He C.Y."/>
            <person name="Keren R."/>
            <person name="Whittaker M."/>
            <person name="Farag I.F."/>
            <person name="Doudna J."/>
            <person name="Cate J.H.D."/>
            <person name="Banfield J.F."/>
        </authorList>
    </citation>
    <scope>NUCLEOTIDE SEQUENCE</scope>
    <source>
        <strain evidence="14">NC_groundwater_1860_Pr3_B-0.1um_51_7</strain>
    </source>
</reference>
<dbReference type="PANTHER" id="PTHR13501:SF8">
    <property type="entry name" value="LARGE RIBOSOMAL SUBUNIT PROTEIN UL22M"/>
    <property type="match status" value="1"/>
</dbReference>
<evidence type="ECO:0000256" key="7">
    <source>
        <dbReference type="ARBA" id="ARBA00023274"/>
    </source>
</evidence>
<evidence type="ECO:0000256" key="13">
    <source>
        <dbReference type="RuleBase" id="RU004008"/>
    </source>
</evidence>
<comment type="function">
    <text evidence="8">This protein binds specifically to 23S rRNA; its binding is stimulated by other ribosomal proteins, e.g. L4, L17, and L20. It is important during the early stages of 50S assembly. It makes multiple contacts with different domains of the 23S rRNA in the assembled 50S subunit and ribosome.</text>
</comment>
<dbReference type="NCBIfam" id="TIGR01044">
    <property type="entry name" value="rplV_bact"/>
    <property type="match status" value="1"/>
</dbReference>
<name>A0A9D6UMW4_UNCSA</name>
<evidence type="ECO:0000256" key="6">
    <source>
        <dbReference type="ARBA" id="ARBA00022980"/>
    </source>
</evidence>
<dbReference type="Gene3D" id="3.90.470.10">
    <property type="entry name" value="Ribosomal protein L22/L17"/>
    <property type="match status" value="1"/>
</dbReference>
<keyword evidence="5 10" id="KW-0694">RNA-binding</keyword>
<accession>A0A9D6UMW4</accession>
<evidence type="ECO:0000256" key="3">
    <source>
        <dbReference type="ARBA" id="ARBA00011838"/>
    </source>
</evidence>
<dbReference type="InterPro" id="IPR047867">
    <property type="entry name" value="Ribosomal_uL22_bac/org-type"/>
</dbReference>
<dbReference type="Proteomes" id="UP000808761">
    <property type="component" value="Unassembled WGS sequence"/>
</dbReference>
<organism evidence="14 15">
    <name type="scientific">Candidatus Saganbacteria bacterium</name>
    <dbReference type="NCBI Taxonomy" id="2575572"/>
    <lineage>
        <taxon>Bacteria</taxon>
        <taxon>Bacillati</taxon>
        <taxon>Saganbacteria</taxon>
    </lineage>
</organism>